<comment type="caution">
    <text evidence="2">The sequence shown here is derived from an EMBL/GenBank/DDBJ whole genome shotgun (WGS) entry which is preliminary data.</text>
</comment>
<organism evidence="2 3">
    <name type="scientific">Rhodovastum atsumiense</name>
    <dbReference type="NCBI Taxonomy" id="504468"/>
    <lineage>
        <taxon>Bacteria</taxon>
        <taxon>Pseudomonadati</taxon>
        <taxon>Pseudomonadota</taxon>
        <taxon>Alphaproteobacteria</taxon>
        <taxon>Acetobacterales</taxon>
        <taxon>Acetobacteraceae</taxon>
        <taxon>Rhodovastum</taxon>
    </lineage>
</organism>
<feature type="domain" description="RepB-like DNA primase" evidence="1">
    <location>
        <begin position="55"/>
        <end position="158"/>
    </location>
</feature>
<dbReference type="Gene3D" id="1.10.1240.50">
    <property type="match status" value="1"/>
</dbReference>
<dbReference type="InterPro" id="IPR039459">
    <property type="entry name" value="RepB-like_DNA_primase_dom"/>
</dbReference>
<dbReference type="Pfam" id="PF16793">
    <property type="entry name" value="RepB_primase"/>
    <property type="match status" value="1"/>
</dbReference>
<gene>
    <name evidence="2" type="ORF">F1189_28225</name>
</gene>
<reference evidence="2 3" key="1">
    <citation type="submission" date="2019-09" db="EMBL/GenBank/DDBJ databases">
        <title>Genome sequence of Rhodovastum atsumiense, a diverse member of the Acetobacteraceae family of non-sulfur purple photosynthetic bacteria.</title>
        <authorList>
            <person name="Meyer T."/>
            <person name="Kyndt J."/>
        </authorList>
    </citation>
    <scope>NUCLEOTIDE SEQUENCE [LARGE SCALE GENOMIC DNA]</scope>
    <source>
        <strain evidence="2 3">DSM 21279</strain>
    </source>
</reference>
<dbReference type="AlphaFoldDB" id="A0A5M6IL66"/>
<dbReference type="RefSeq" id="WP_150045224.1">
    <property type="nucleotide sequence ID" value="NZ_OW485604.1"/>
</dbReference>
<evidence type="ECO:0000259" key="1">
    <source>
        <dbReference type="Pfam" id="PF16793"/>
    </source>
</evidence>
<dbReference type="Proteomes" id="UP000325255">
    <property type="component" value="Unassembled WGS sequence"/>
</dbReference>
<keyword evidence="3" id="KW-1185">Reference proteome</keyword>
<evidence type="ECO:0000313" key="2">
    <source>
        <dbReference type="EMBL" id="KAA5608609.1"/>
    </source>
</evidence>
<dbReference type="OrthoDB" id="7319162at2"/>
<proteinExistence type="predicted"/>
<protein>
    <recommendedName>
        <fullName evidence="1">RepB-like DNA primase domain-containing protein</fullName>
    </recommendedName>
</protein>
<evidence type="ECO:0000313" key="3">
    <source>
        <dbReference type="Proteomes" id="UP000325255"/>
    </source>
</evidence>
<name>A0A5M6IL66_9PROT</name>
<dbReference type="EMBL" id="VWPK01000075">
    <property type="protein sequence ID" value="KAA5608609.1"/>
    <property type="molecule type" value="Genomic_DNA"/>
</dbReference>
<dbReference type="Gene3D" id="3.30.70.1790">
    <property type="entry name" value="RepB DNA-primase, N-terminal domain"/>
    <property type="match status" value="1"/>
</dbReference>
<sequence>MPSERYDIRAVWPDRAAKIPSAMRTVSGDGLLALIGFLKAENAHGFNIIGRPVDPCYIFVDDISDATLRAMVSAGHRPAVIVESSPANYQGFFDAGAGIDHLEAKLLARHMAERWGGDPGSADAWHAGRLPGFTNRKVRHRRPDGSYPFARLRTASARIDPILAAMATELPLANSAEQKDQQGARGGALRNCAPAGALSGDYSALYGRLIAPYAAHYGSNLDRSRADYAIARRLLADGMPPPEVSLVLAASEKAREHGDPWHYIERTVSAAKSALGRERGAG</sequence>
<accession>A0A5M6IL66</accession>